<dbReference type="RefSeq" id="WP_067996348.1">
    <property type="nucleotide sequence ID" value="NZ_QQBC01000007.1"/>
</dbReference>
<dbReference type="GO" id="GO:0070967">
    <property type="term" value="F:coenzyme F420 binding"/>
    <property type="evidence" value="ECO:0007669"/>
    <property type="project" value="TreeGrafter"/>
</dbReference>
<dbReference type="Proteomes" id="UP000254869">
    <property type="component" value="Unassembled WGS sequence"/>
</dbReference>
<dbReference type="SUPFAM" id="SSF50475">
    <property type="entry name" value="FMN-binding split barrel"/>
    <property type="match status" value="1"/>
</dbReference>
<dbReference type="InterPro" id="IPR012349">
    <property type="entry name" value="Split_barrel_FMN-bd"/>
</dbReference>
<evidence type="ECO:0000313" key="3">
    <source>
        <dbReference type="EMBL" id="RDI64812.1"/>
    </source>
</evidence>
<reference evidence="3 4" key="1">
    <citation type="submission" date="2018-07" db="EMBL/GenBank/DDBJ databases">
        <title>Genomic Encyclopedia of Type Strains, Phase IV (KMG-IV): sequencing the most valuable type-strain genomes for metagenomic binning, comparative biology and taxonomic classification.</title>
        <authorList>
            <person name="Goeker M."/>
        </authorList>
    </citation>
    <scope>NUCLEOTIDE SEQUENCE [LARGE SCALE GENOMIC DNA]</scope>
    <source>
        <strain evidence="3 4">DSM 44290</strain>
    </source>
</reference>
<evidence type="ECO:0000313" key="4">
    <source>
        <dbReference type="Proteomes" id="UP000254869"/>
    </source>
</evidence>
<dbReference type="AlphaFoldDB" id="A0A370I237"/>
<sequence>MDVQETNRRVIEQFRAGGAIEGMHRDRLLLLTTTGRHSGHPYTTPMMFHRDGDRVLVIASNIGAPRHPDWYLNLAADPAVTVEIGDETYSATAETVSGAERERIWAELIRLYPFFAEHQTKTTRAIPVVALHRT</sequence>
<dbReference type="GO" id="GO:0005886">
    <property type="term" value="C:plasma membrane"/>
    <property type="evidence" value="ECO:0007669"/>
    <property type="project" value="TreeGrafter"/>
</dbReference>
<dbReference type="PANTHER" id="PTHR39428">
    <property type="entry name" value="F420H(2)-DEPENDENT QUINONE REDUCTASE RV1261C"/>
    <property type="match status" value="1"/>
</dbReference>
<accession>A0A370I237</accession>
<dbReference type="Gene3D" id="2.30.110.10">
    <property type="entry name" value="Electron Transport, Fmn-binding Protein, Chain A"/>
    <property type="match status" value="1"/>
</dbReference>
<dbReference type="NCBIfam" id="TIGR00026">
    <property type="entry name" value="hi_GC_TIGR00026"/>
    <property type="match status" value="1"/>
</dbReference>
<organism evidence="3 4">
    <name type="scientific">Nocardia pseudobrasiliensis</name>
    <dbReference type="NCBI Taxonomy" id="45979"/>
    <lineage>
        <taxon>Bacteria</taxon>
        <taxon>Bacillati</taxon>
        <taxon>Actinomycetota</taxon>
        <taxon>Actinomycetes</taxon>
        <taxon>Mycobacteriales</taxon>
        <taxon>Nocardiaceae</taxon>
        <taxon>Nocardia</taxon>
    </lineage>
</organism>
<proteinExistence type="inferred from homology"/>
<dbReference type="InterPro" id="IPR004378">
    <property type="entry name" value="F420H2_quin_Rdtase"/>
</dbReference>
<name>A0A370I237_9NOCA</name>
<dbReference type="STRING" id="1210086.GCA_001613105_02388"/>
<comment type="caution">
    <text evidence="3">The sequence shown here is derived from an EMBL/GenBank/DDBJ whole genome shotgun (WGS) entry which is preliminary data.</text>
</comment>
<dbReference type="GO" id="GO:0016491">
    <property type="term" value="F:oxidoreductase activity"/>
    <property type="evidence" value="ECO:0007669"/>
    <property type="project" value="InterPro"/>
</dbReference>
<gene>
    <name evidence="3" type="ORF">DFR76_107188</name>
</gene>
<dbReference type="PANTHER" id="PTHR39428:SF1">
    <property type="entry name" value="F420H(2)-DEPENDENT QUINONE REDUCTASE RV1261C"/>
    <property type="match status" value="1"/>
</dbReference>
<dbReference type="EMBL" id="QQBC01000007">
    <property type="protein sequence ID" value="RDI64812.1"/>
    <property type="molecule type" value="Genomic_DNA"/>
</dbReference>
<keyword evidence="4" id="KW-1185">Reference proteome</keyword>
<comment type="catalytic activity">
    <reaction evidence="2">
        <text>oxidized coenzyme F420-(gamma-L-Glu)(n) + a quinol + H(+) = reduced coenzyme F420-(gamma-L-Glu)(n) + a quinone</text>
        <dbReference type="Rhea" id="RHEA:39663"/>
        <dbReference type="Rhea" id="RHEA-COMP:12939"/>
        <dbReference type="Rhea" id="RHEA-COMP:14378"/>
        <dbReference type="ChEBI" id="CHEBI:15378"/>
        <dbReference type="ChEBI" id="CHEBI:24646"/>
        <dbReference type="ChEBI" id="CHEBI:132124"/>
        <dbReference type="ChEBI" id="CHEBI:133980"/>
        <dbReference type="ChEBI" id="CHEBI:139511"/>
    </reaction>
</comment>
<evidence type="ECO:0000256" key="2">
    <source>
        <dbReference type="ARBA" id="ARBA00049106"/>
    </source>
</evidence>
<protein>
    <submittedName>
        <fullName evidence="3">Deazaflavin-dependent oxidoreductase (Nitroreductase family)</fullName>
    </submittedName>
</protein>
<evidence type="ECO:0000256" key="1">
    <source>
        <dbReference type="ARBA" id="ARBA00008710"/>
    </source>
</evidence>
<dbReference type="Pfam" id="PF04075">
    <property type="entry name" value="F420H2_quin_red"/>
    <property type="match status" value="1"/>
</dbReference>
<comment type="similarity">
    <text evidence="1">Belongs to the F420H(2)-dependent quinone reductase family.</text>
</comment>